<reference evidence="1" key="1">
    <citation type="submission" date="2022-10" db="EMBL/GenBank/DDBJ databases">
        <title>Tapping the CABI collections for fungal endophytes: first genome assemblies for Collariella, Neodidymelliopsis, Ascochyta clinopodiicola, Didymella pomorum, Didymosphaeria variabile, Neocosmospora piperis and Neocucurbitaria cava.</title>
        <authorList>
            <person name="Hill R."/>
        </authorList>
    </citation>
    <scope>NUCLEOTIDE SEQUENCE</scope>
    <source>
        <strain evidence="1">IMI 355091</strain>
    </source>
</reference>
<dbReference type="InterPro" id="IPR053187">
    <property type="entry name" value="Notoamide_regulator"/>
</dbReference>
<evidence type="ECO:0000313" key="1">
    <source>
        <dbReference type="EMBL" id="KAJ4407151.1"/>
    </source>
</evidence>
<dbReference type="Proteomes" id="UP001140510">
    <property type="component" value="Unassembled WGS sequence"/>
</dbReference>
<sequence length="274" mass="30603">MQPPLLPPPSYAVPNPDLDPDWYGEVWVRYCQNSVRTPTFFGHNFKETVRLRLIQADISKALFGKSDDTDSLLLEYHGTCLSLFRTMQQKSSDAITEAKIGLETLVRLYFLRHSFETCDMFMCNFLLYVANIAIEALSTIPSDAPTAEAYGSTLVLCAQVQNPRPESVTTLTLQQGLKSQASSYYLGSLTYRLLRGLMNADDLTYLGSSLSLKDNEADEHMATEHLQMTWPVPHIARFHEDPTKAAMRSLILEYEGLTVDGTDAEEDASSPASS</sequence>
<dbReference type="OrthoDB" id="426882at2759"/>
<protein>
    <submittedName>
        <fullName evidence="1">Uncharacterized protein</fullName>
    </submittedName>
</protein>
<proteinExistence type="predicted"/>
<dbReference type="PANTHER" id="PTHR47256">
    <property type="entry name" value="ZN(II)2CYS6 TRANSCRIPTION FACTOR (EUROFUNG)-RELATED"/>
    <property type="match status" value="1"/>
</dbReference>
<evidence type="ECO:0000313" key="2">
    <source>
        <dbReference type="Proteomes" id="UP001140510"/>
    </source>
</evidence>
<dbReference type="AlphaFoldDB" id="A0A9W9D9K1"/>
<gene>
    <name evidence="1" type="ORF">N0V91_004033</name>
</gene>
<organism evidence="1 2">
    <name type="scientific">Didymella pomorum</name>
    <dbReference type="NCBI Taxonomy" id="749634"/>
    <lineage>
        <taxon>Eukaryota</taxon>
        <taxon>Fungi</taxon>
        <taxon>Dikarya</taxon>
        <taxon>Ascomycota</taxon>
        <taxon>Pezizomycotina</taxon>
        <taxon>Dothideomycetes</taxon>
        <taxon>Pleosporomycetidae</taxon>
        <taxon>Pleosporales</taxon>
        <taxon>Pleosporineae</taxon>
        <taxon>Didymellaceae</taxon>
        <taxon>Didymella</taxon>
    </lineage>
</organism>
<dbReference type="PANTHER" id="PTHR47256:SF1">
    <property type="entry name" value="ZN(II)2CYS6 TRANSCRIPTION FACTOR (EUROFUNG)"/>
    <property type="match status" value="1"/>
</dbReference>
<name>A0A9W9D9K1_9PLEO</name>
<keyword evidence="2" id="KW-1185">Reference proteome</keyword>
<comment type="caution">
    <text evidence="1">The sequence shown here is derived from an EMBL/GenBank/DDBJ whole genome shotgun (WGS) entry which is preliminary data.</text>
</comment>
<dbReference type="EMBL" id="JAPEVA010000022">
    <property type="protein sequence ID" value="KAJ4407151.1"/>
    <property type="molecule type" value="Genomic_DNA"/>
</dbReference>
<accession>A0A9W9D9K1</accession>